<proteinExistence type="predicted"/>
<evidence type="ECO:0000313" key="2">
    <source>
        <dbReference type="EMBL" id="UNZ08322.1"/>
    </source>
</evidence>
<gene>
    <name evidence="2" type="ORF">SRIMR7_39835</name>
</gene>
<reference evidence="2 3" key="1">
    <citation type="submission" date="2022-03" db="EMBL/GenBank/DDBJ databases">
        <title>Complete genome of Streptomyces rimosus ssp. rimosus R7 (=ATCC 10970).</title>
        <authorList>
            <person name="Beganovic S."/>
            <person name="Ruckert C."/>
            <person name="Busche T."/>
            <person name="Kalinowski J."/>
            <person name="Wittmann C."/>
        </authorList>
    </citation>
    <scope>NUCLEOTIDE SEQUENCE [LARGE SCALE GENOMIC DNA]</scope>
    <source>
        <strain evidence="2 3">R7</strain>
    </source>
</reference>
<evidence type="ECO:0000256" key="1">
    <source>
        <dbReference type="SAM" id="MobiDB-lite"/>
    </source>
</evidence>
<sequence length="79" mass="8043">MNGQAYSSPPFPGPVSPAPVRMSLRPYTTGRTDPAPANGLPPSEAGAVREVNGHLVPAAVAALRQGGGPQPTTEKGMPR</sequence>
<dbReference type="EMBL" id="CP094298">
    <property type="protein sequence ID" value="UNZ08322.1"/>
    <property type="molecule type" value="Genomic_DNA"/>
</dbReference>
<evidence type="ECO:0000313" key="3">
    <source>
        <dbReference type="Proteomes" id="UP000829494"/>
    </source>
</evidence>
<keyword evidence="3" id="KW-1185">Reference proteome</keyword>
<dbReference type="Proteomes" id="UP000829494">
    <property type="component" value="Chromosome"/>
</dbReference>
<organism evidence="2 3">
    <name type="scientific">Streptomyces rimosus subsp. rimosus</name>
    <dbReference type="NCBI Taxonomy" id="132474"/>
    <lineage>
        <taxon>Bacteria</taxon>
        <taxon>Bacillati</taxon>
        <taxon>Actinomycetota</taxon>
        <taxon>Actinomycetes</taxon>
        <taxon>Kitasatosporales</taxon>
        <taxon>Streptomycetaceae</taxon>
        <taxon>Streptomyces</taxon>
    </lineage>
</organism>
<feature type="region of interest" description="Disordered" evidence="1">
    <location>
        <begin position="1"/>
        <end position="45"/>
    </location>
</feature>
<accession>A0ABY3ZG25</accession>
<protein>
    <submittedName>
        <fullName evidence="2">Uncharacterized protein</fullName>
    </submittedName>
</protein>
<name>A0ABY3ZG25_STRRM</name>